<dbReference type="CDD" id="cd07881">
    <property type="entry name" value="RHD-n_NFAT"/>
    <property type="match status" value="1"/>
</dbReference>
<dbReference type="PANTHER" id="PTHR12533:SF6">
    <property type="entry name" value="NUCLEAR FACTOR OF ACTIVATED T-CELLS, CYTOPLASMIC 3"/>
    <property type="match status" value="1"/>
</dbReference>
<dbReference type="Gene3D" id="2.60.40.10">
    <property type="entry name" value="Immunoglobulins"/>
    <property type="match status" value="1"/>
</dbReference>
<dbReference type="PROSITE" id="PS50254">
    <property type="entry name" value="REL_2"/>
    <property type="match status" value="1"/>
</dbReference>
<feature type="compositionally biased region" description="Low complexity" evidence="10">
    <location>
        <begin position="840"/>
        <end position="856"/>
    </location>
</feature>
<dbReference type="GeneID" id="115470778"/>
<evidence type="ECO:0000256" key="4">
    <source>
        <dbReference type="ARBA" id="ARBA00022553"/>
    </source>
</evidence>
<dbReference type="InterPro" id="IPR014756">
    <property type="entry name" value="Ig_E-set"/>
</dbReference>
<proteinExistence type="predicted"/>
<accession>A0A6P7XXL8</accession>
<evidence type="ECO:0000256" key="2">
    <source>
        <dbReference type="ARBA" id="ARBA00004496"/>
    </source>
</evidence>
<evidence type="ECO:0000256" key="7">
    <source>
        <dbReference type="ARBA" id="ARBA00023125"/>
    </source>
</evidence>
<feature type="domain" description="RHD" evidence="11">
    <location>
        <begin position="390"/>
        <end position="571"/>
    </location>
</feature>
<dbReference type="RefSeq" id="XP_030060162.1">
    <property type="nucleotide sequence ID" value="XM_030204302.1"/>
</dbReference>
<feature type="compositionally biased region" description="Low complexity" evidence="10">
    <location>
        <begin position="181"/>
        <end position="193"/>
    </location>
</feature>
<dbReference type="InParanoid" id="A0A6P7XXL8"/>
<dbReference type="GO" id="GO:0000978">
    <property type="term" value="F:RNA polymerase II cis-regulatory region sequence-specific DNA binding"/>
    <property type="evidence" value="ECO:0007669"/>
    <property type="project" value="TreeGrafter"/>
</dbReference>
<feature type="compositionally biased region" description="Polar residues" evidence="10">
    <location>
        <begin position="956"/>
        <end position="973"/>
    </location>
</feature>
<keyword evidence="4" id="KW-0597">Phosphoprotein</keyword>
<feature type="compositionally biased region" description="Polar residues" evidence="10">
    <location>
        <begin position="211"/>
        <end position="228"/>
    </location>
</feature>
<comment type="subcellular location">
    <subcellularLocation>
        <location evidence="2">Cytoplasm</location>
    </subcellularLocation>
    <subcellularLocation>
        <location evidence="1">Nucleus</location>
    </subcellularLocation>
</comment>
<keyword evidence="12" id="KW-1185">Reference proteome</keyword>
<dbReference type="GO" id="GO:0005634">
    <property type="term" value="C:nucleus"/>
    <property type="evidence" value="ECO:0007669"/>
    <property type="project" value="UniProtKB-SubCell"/>
</dbReference>
<dbReference type="Pfam" id="PF16179">
    <property type="entry name" value="RHD_dimer"/>
    <property type="match status" value="1"/>
</dbReference>
<dbReference type="InterPro" id="IPR008366">
    <property type="entry name" value="NFAT"/>
</dbReference>
<dbReference type="Proteomes" id="UP000515156">
    <property type="component" value="Chromosome 5"/>
</dbReference>
<evidence type="ECO:0000313" key="12">
    <source>
        <dbReference type="Proteomes" id="UP000515156"/>
    </source>
</evidence>
<feature type="region of interest" description="Disordered" evidence="10">
    <location>
        <begin position="1039"/>
        <end position="1061"/>
    </location>
</feature>
<dbReference type="Gene3D" id="2.60.40.340">
    <property type="entry name" value="Rel homology domain (RHD), DNA-binding domain"/>
    <property type="match status" value="1"/>
</dbReference>
<dbReference type="InterPro" id="IPR008967">
    <property type="entry name" value="p53-like_TF_DNA-bd_sf"/>
</dbReference>
<feature type="region of interest" description="Disordered" evidence="10">
    <location>
        <begin position="838"/>
        <end position="978"/>
    </location>
</feature>
<evidence type="ECO:0000256" key="9">
    <source>
        <dbReference type="ARBA" id="ARBA00023242"/>
    </source>
</evidence>
<dbReference type="InterPro" id="IPR032397">
    <property type="entry name" value="RHD_dimer"/>
</dbReference>
<evidence type="ECO:0000259" key="11">
    <source>
        <dbReference type="PROSITE" id="PS50254"/>
    </source>
</evidence>
<evidence type="ECO:0000256" key="6">
    <source>
        <dbReference type="ARBA" id="ARBA00023015"/>
    </source>
</evidence>
<feature type="compositionally biased region" description="Low complexity" evidence="10">
    <location>
        <begin position="231"/>
        <end position="245"/>
    </location>
</feature>
<dbReference type="SMART" id="SM00429">
    <property type="entry name" value="IPT"/>
    <property type="match status" value="1"/>
</dbReference>
<protein>
    <submittedName>
        <fullName evidence="13">Nuclear factor of activated T-cells, cytoplasmic 3 isoform X1</fullName>
    </submittedName>
</protein>
<dbReference type="GO" id="GO:0005667">
    <property type="term" value="C:transcription regulator complex"/>
    <property type="evidence" value="ECO:0007669"/>
    <property type="project" value="TreeGrafter"/>
</dbReference>
<evidence type="ECO:0000256" key="3">
    <source>
        <dbReference type="ARBA" id="ARBA00022490"/>
    </source>
</evidence>
<dbReference type="GO" id="GO:0000981">
    <property type="term" value="F:DNA-binding transcription factor activity, RNA polymerase II-specific"/>
    <property type="evidence" value="ECO:0007669"/>
    <property type="project" value="TreeGrafter"/>
</dbReference>
<keyword evidence="6" id="KW-0805">Transcription regulation</keyword>
<dbReference type="CTD" id="4775"/>
<dbReference type="CDD" id="cd01178">
    <property type="entry name" value="IPT_NFAT"/>
    <property type="match status" value="1"/>
</dbReference>
<feature type="compositionally biased region" description="Polar residues" evidence="10">
    <location>
        <begin position="340"/>
        <end position="355"/>
    </location>
</feature>
<dbReference type="InterPro" id="IPR002909">
    <property type="entry name" value="IPT_dom"/>
</dbReference>
<evidence type="ECO:0000256" key="10">
    <source>
        <dbReference type="SAM" id="MobiDB-lite"/>
    </source>
</evidence>
<dbReference type="InterPro" id="IPR013783">
    <property type="entry name" value="Ig-like_fold"/>
</dbReference>
<dbReference type="Pfam" id="PF00554">
    <property type="entry name" value="RHD_DNA_bind"/>
    <property type="match status" value="1"/>
</dbReference>
<keyword evidence="9" id="KW-0539">Nucleus</keyword>
<sequence>MAASAESRFEDLEPDDCASFYIFNVDQPQSATDQPICIPHHGLQSHCSAFSPHRLQSYKNYVTTSGIQDSKCSLSGPKPFECPSIQITSISPHCQQGIEINEDDLHANGPENEYTDKPSRDHLYLPLELSYRESSLSPSPGSSISSRSWFSDAASSCESISHVYDDVDSELNEAAARFTLGSPSASPSGSPRGCQGDESWQQPYGFGPSLSPRQSPCHSPRTSITDENWLSPRPTSRPSSRPTSPCGKRRHSSADICYAGSLSPHHSPTPSPGHSPRGSVTEDTWLSTSLHTGQGLSPGLSQFQCCAEIDVPLKTRKTSDDPTATLSGNIDLGSEDKGSLSPSLETPTDESSGSQHLLKKDLSGEQFLSVPSHFTWSKPKPGHTPIFRTSSLPPLDWPLPSHYGQYELKVEIHPKTHHRAHYETEGSRGAVKASTGGHPVVKLLGYSDKPVNLQMFIGTADDRYLRPHAFYQVHRITGKTVATASQEIIITSTKVLEIPLLPENNMSASIDCAGILKLRNSDIELRKGETDIGRKNTRVRLVFRVHIPQPNGKVLSLQTSSIPVECSQRSAQELPQIEKYNINSCSVNGGVEMVVTGSNFLPDSKIIFFEKGQDGRPQWEAEGKIIREKCQGPNIVVEVPHYHNNTVTTAVQVQFYLCNGKRKRSQSQRFTYTPVLLKQEHQDEIDLPVVSAMSVPCNESVQGLHTIQTQRSSPDTGHTHDNLLSTSQRSLPCAVQQPYTSVVSPAISHLSHMQGRNISLGAECHMMPPILVHQAFQVASAPSVRQPYQAMQSVIYKEQPGLPVNSASNQGFDTVPFQQDATVPHLINLGCQPLPQLQYHSPTTGSSTSTSAAGHSLIHPRHSEQSSPHLQSMGYHCPNTGQGSTPSPTTNQPVGQTSPQLQSVPYHSSNPTSASSPSPTTSYPLAHSPLSEPSSPQLQPIPYQSSSSCSVTSPSPATITHSGQPSPQANSPGLGNLSAAPSLLHHNVCDSSPFSSDGVTLNIKPEPEEQELNFQTIVLQDITLDDVNEIIGRDMSHGAVLSSQSPHGCPGSQETGMSDKV</sequence>
<dbReference type="SUPFAM" id="SSF49417">
    <property type="entry name" value="p53-like transcription factors"/>
    <property type="match status" value="1"/>
</dbReference>
<dbReference type="FunFam" id="2.60.40.10:FF:000040">
    <property type="entry name" value="Nuclear factor of activated T-cells, cytoplasmic, calcineurin-dependent 2"/>
    <property type="match status" value="1"/>
</dbReference>
<dbReference type="InterPro" id="IPR037059">
    <property type="entry name" value="RHD_DNA_bind_dom_sf"/>
</dbReference>
<gene>
    <name evidence="13" type="primary">NFATC3</name>
</gene>
<dbReference type="SUPFAM" id="SSF81296">
    <property type="entry name" value="E set domains"/>
    <property type="match status" value="1"/>
</dbReference>
<feature type="compositionally biased region" description="Polar residues" evidence="10">
    <location>
        <begin position="879"/>
        <end position="907"/>
    </location>
</feature>
<dbReference type="FunFam" id="2.60.40.340:FF:000001">
    <property type="entry name" value="Nuclear factor of activated T-cells, cytoplasmic, calcineurin-dependent 2"/>
    <property type="match status" value="1"/>
</dbReference>
<dbReference type="AlphaFoldDB" id="A0A6P7XXL8"/>
<dbReference type="InterPro" id="IPR011539">
    <property type="entry name" value="RHD_DNA_bind_dom"/>
</dbReference>
<evidence type="ECO:0000256" key="1">
    <source>
        <dbReference type="ARBA" id="ARBA00004123"/>
    </source>
</evidence>
<name>A0A6P7XXL8_9AMPH</name>
<feature type="compositionally biased region" description="Polar residues" evidence="10">
    <location>
        <begin position="1041"/>
        <end position="1061"/>
    </location>
</feature>
<organism evidence="12 13">
    <name type="scientific">Microcaecilia unicolor</name>
    <dbReference type="NCBI Taxonomy" id="1415580"/>
    <lineage>
        <taxon>Eukaryota</taxon>
        <taxon>Metazoa</taxon>
        <taxon>Chordata</taxon>
        <taxon>Craniata</taxon>
        <taxon>Vertebrata</taxon>
        <taxon>Euteleostomi</taxon>
        <taxon>Amphibia</taxon>
        <taxon>Gymnophiona</taxon>
        <taxon>Siphonopidae</taxon>
        <taxon>Microcaecilia</taxon>
    </lineage>
</organism>
<keyword evidence="5" id="KW-0677">Repeat</keyword>
<dbReference type="GO" id="GO:0005737">
    <property type="term" value="C:cytoplasm"/>
    <property type="evidence" value="ECO:0007669"/>
    <property type="project" value="UniProtKB-SubCell"/>
</dbReference>
<feature type="region of interest" description="Disordered" evidence="10">
    <location>
        <begin position="316"/>
        <end position="357"/>
    </location>
</feature>
<feature type="compositionally biased region" description="Low complexity" evidence="10">
    <location>
        <begin position="908"/>
        <end position="955"/>
    </location>
</feature>
<dbReference type="KEGG" id="muo:115470778"/>
<evidence type="ECO:0000256" key="8">
    <source>
        <dbReference type="ARBA" id="ARBA00023163"/>
    </source>
</evidence>
<evidence type="ECO:0000256" key="5">
    <source>
        <dbReference type="ARBA" id="ARBA00022737"/>
    </source>
</evidence>
<feature type="region of interest" description="Disordered" evidence="10">
    <location>
        <begin position="180"/>
        <end position="282"/>
    </location>
</feature>
<reference evidence="13" key="1">
    <citation type="submission" date="2025-08" db="UniProtKB">
        <authorList>
            <consortium name="RefSeq"/>
        </authorList>
    </citation>
    <scope>IDENTIFICATION</scope>
</reference>
<keyword evidence="3" id="KW-0963">Cytoplasm</keyword>
<keyword evidence="7" id="KW-0238">DNA-binding</keyword>
<dbReference type="PANTHER" id="PTHR12533">
    <property type="entry name" value="NFAT"/>
    <property type="match status" value="1"/>
</dbReference>
<dbReference type="PRINTS" id="PR01789">
    <property type="entry name" value="NUCFACTORATC"/>
</dbReference>
<dbReference type="FunCoup" id="A0A6P7XXL8">
    <property type="interactions" value="3018"/>
</dbReference>
<keyword evidence="8" id="KW-0804">Transcription</keyword>
<dbReference type="GO" id="GO:0033173">
    <property type="term" value="P:calcineurin-NFAT signaling cascade"/>
    <property type="evidence" value="ECO:0007669"/>
    <property type="project" value="TreeGrafter"/>
</dbReference>
<evidence type="ECO:0000313" key="13">
    <source>
        <dbReference type="RefSeq" id="XP_030060162.1"/>
    </source>
</evidence>
<dbReference type="OrthoDB" id="5346094at2759"/>